<evidence type="ECO:0000256" key="4">
    <source>
        <dbReference type="SAM" id="MobiDB-lite"/>
    </source>
</evidence>
<dbReference type="Proteomes" id="UP000654075">
    <property type="component" value="Unassembled WGS sequence"/>
</dbReference>
<reference evidence="5" key="1">
    <citation type="submission" date="2021-02" db="EMBL/GenBank/DDBJ databases">
        <authorList>
            <person name="Dougan E. K."/>
            <person name="Rhodes N."/>
            <person name="Thang M."/>
            <person name="Chan C."/>
        </authorList>
    </citation>
    <scope>NUCLEOTIDE SEQUENCE</scope>
</reference>
<dbReference type="Gene3D" id="1.25.10.10">
    <property type="entry name" value="Leucine-rich Repeat Variant"/>
    <property type="match status" value="1"/>
</dbReference>
<evidence type="ECO:0008006" key="7">
    <source>
        <dbReference type="Google" id="ProtNLM"/>
    </source>
</evidence>
<keyword evidence="3" id="KW-0653">Protein transport</keyword>
<protein>
    <recommendedName>
        <fullName evidence="7">Armadillo repeat-containing protein 8</fullName>
    </recommendedName>
</protein>
<gene>
    <name evidence="5" type="ORF">PGLA1383_LOCUS24537</name>
</gene>
<dbReference type="InterPro" id="IPR000225">
    <property type="entry name" value="Armadillo"/>
</dbReference>
<sequence>SPDAKSQVLSRKERRQQKEQGRMEALRPLQERLMADDLPTQLEAAHELRTMLDGPHPPALSDVLHADLDIAPRLLQLSQQADNHDLHVELLLALKLLTSGAAEQTRSLVDLGAVDIFERLLASPDAGVRELAVTILGNIAGASVELRYNVVGSGVANDVMKMLAPVQKTDAIKYYDEAAKEWKFRGGTPEQPTALVRKSAQCLRQLCHGQPAPDFGAAHEQLVHTLATLVMSSDDEVVLHACAAMSQLQYAVPGHLAVLVKDGVCVRLLELLGHSSSVCSEEVRSHAALALERIAGSGSQGQEVIIQSCEKVLKEGDGKDGKATLKRFVEIVNHAGVRDKVKAMLLCSVIRF</sequence>
<evidence type="ECO:0000256" key="3">
    <source>
        <dbReference type="ARBA" id="ARBA00022927"/>
    </source>
</evidence>
<dbReference type="GO" id="GO:0015031">
    <property type="term" value="P:protein transport"/>
    <property type="evidence" value="ECO:0007669"/>
    <property type="project" value="UniProtKB-KW"/>
</dbReference>
<keyword evidence="6" id="KW-1185">Reference proteome</keyword>
<feature type="region of interest" description="Disordered" evidence="4">
    <location>
        <begin position="1"/>
        <end position="23"/>
    </location>
</feature>
<keyword evidence="2" id="KW-0813">Transport</keyword>
<name>A0A813F0A7_POLGL</name>
<dbReference type="InterPro" id="IPR016024">
    <property type="entry name" value="ARM-type_fold"/>
</dbReference>
<evidence type="ECO:0000313" key="5">
    <source>
        <dbReference type="EMBL" id="CAE8606555.1"/>
    </source>
</evidence>
<dbReference type="SUPFAM" id="SSF48371">
    <property type="entry name" value="ARM repeat"/>
    <property type="match status" value="1"/>
</dbReference>
<dbReference type="Pfam" id="PF00514">
    <property type="entry name" value="Arm"/>
    <property type="match status" value="1"/>
</dbReference>
<evidence type="ECO:0000313" key="6">
    <source>
        <dbReference type="Proteomes" id="UP000654075"/>
    </source>
</evidence>
<evidence type="ECO:0000256" key="2">
    <source>
        <dbReference type="ARBA" id="ARBA00022448"/>
    </source>
</evidence>
<evidence type="ECO:0000256" key="1">
    <source>
        <dbReference type="ARBA" id="ARBA00010394"/>
    </source>
</evidence>
<dbReference type="EMBL" id="CAJNNV010019435">
    <property type="protein sequence ID" value="CAE8606555.1"/>
    <property type="molecule type" value="Genomic_DNA"/>
</dbReference>
<dbReference type="InterPro" id="IPR011989">
    <property type="entry name" value="ARM-like"/>
</dbReference>
<comment type="caution">
    <text evidence="5">The sequence shown here is derived from an EMBL/GenBank/DDBJ whole genome shotgun (WGS) entry which is preliminary data.</text>
</comment>
<proteinExistence type="inferred from homology"/>
<organism evidence="5 6">
    <name type="scientific">Polarella glacialis</name>
    <name type="common">Dinoflagellate</name>
    <dbReference type="NCBI Taxonomy" id="89957"/>
    <lineage>
        <taxon>Eukaryota</taxon>
        <taxon>Sar</taxon>
        <taxon>Alveolata</taxon>
        <taxon>Dinophyceae</taxon>
        <taxon>Suessiales</taxon>
        <taxon>Suessiaceae</taxon>
        <taxon>Polarella</taxon>
    </lineage>
</organism>
<dbReference type="AlphaFoldDB" id="A0A813F0A7"/>
<comment type="similarity">
    <text evidence="1">Belongs to the importin alpha family.</text>
</comment>
<feature type="non-terminal residue" evidence="5">
    <location>
        <position position="1"/>
    </location>
</feature>
<dbReference type="SMART" id="SM00185">
    <property type="entry name" value="ARM"/>
    <property type="match status" value="2"/>
</dbReference>
<accession>A0A813F0A7</accession>
<dbReference type="PANTHER" id="PTHR23316">
    <property type="entry name" value="IMPORTIN ALPHA"/>
    <property type="match status" value="1"/>
</dbReference>